<gene>
    <name evidence="4" type="ORF">A3F84_11040</name>
</gene>
<dbReference type="PANTHER" id="PTHR30244:SF34">
    <property type="entry name" value="DTDP-4-AMINO-4,6-DIDEOXYGALACTOSE TRANSAMINASE"/>
    <property type="match status" value="1"/>
</dbReference>
<feature type="modified residue" description="N6-(pyridoxal phosphate)lysine" evidence="2">
    <location>
        <position position="177"/>
    </location>
</feature>
<sequence>MRLLIPSTGTPVSLLDLMRACLPVGGERQFEEAFCRWIGSPWCRFVSSGTAALYLILKALRALRPDRDEVLLPAYTAPSLILPIRRAGLRPVLCDVDLETFNADLTDAEARLTARTLALLVIPMFGLPCDAAKAGRMAGRHGAFLVEDAASAMGSRMDGQMAGTWGDAGFISLNRGKNLSTVSGGVILTDREEVQRAVTDEWEAFPAPSRLAEVRLLGKAFALALAVRPFWYTMLHGAISRFKYTSLHADFEALRYTDFQARLGVSLLRRAETFLTQRYKNGILLYDLLAHTEGIALPRILPRAHAVFNQFPILLSGPETRDAAHRAALSAGVEATTLYPEPIHRLYGDLIYGRDPDPFPKATAMSRRLLLLPTHPLAGEDRLREAAEAVRRAVKREA</sequence>
<reference evidence="4 5" key="1">
    <citation type="journal article" date="2016" name="Nat. Commun.">
        <title>Thousands of microbial genomes shed light on interconnected biogeochemical processes in an aquifer system.</title>
        <authorList>
            <person name="Anantharaman K."/>
            <person name="Brown C.T."/>
            <person name="Hug L.A."/>
            <person name="Sharon I."/>
            <person name="Castelle C.J."/>
            <person name="Probst A.J."/>
            <person name="Thomas B.C."/>
            <person name="Singh A."/>
            <person name="Wilkins M.J."/>
            <person name="Karaoz U."/>
            <person name="Brodie E.L."/>
            <person name="Williams K.H."/>
            <person name="Hubbard S.S."/>
            <person name="Banfield J.F."/>
        </authorList>
    </citation>
    <scope>NUCLEOTIDE SEQUENCE [LARGE SCALE GENOMIC DNA]</scope>
    <source>
        <strain evidence="5">RIFCSPLOWO2_12_FULL_64_10</strain>
    </source>
</reference>
<proteinExistence type="inferred from homology"/>
<dbReference type="Proteomes" id="UP000178606">
    <property type="component" value="Unassembled WGS sequence"/>
</dbReference>
<dbReference type="InterPro" id="IPR015424">
    <property type="entry name" value="PyrdxlP-dep_Trfase"/>
</dbReference>
<comment type="similarity">
    <text evidence="3">Belongs to the DegT/DnrJ/EryC1 family.</text>
</comment>
<comment type="caution">
    <text evidence="4">The sequence shown here is derived from an EMBL/GenBank/DDBJ whole genome shotgun (WGS) entry which is preliminary data.</text>
</comment>
<feature type="active site" description="Proton acceptor" evidence="1">
    <location>
        <position position="177"/>
    </location>
</feature>
<accession>A0A1F6C7U9</accession>
<evidence type="ECO:0000256" key="3">
    <source>
        <dbReference type="RuleBase" id="RU004508"/>
    </source>
</evidence>
<dbReference type="SUPFAM" id="SSF53383">
    <property type="entry name" value="PLP-dependent transferases"/>
    <property type="match status" value="1"/>
</dbReference>
<dbReference type="AlphaFoldDB" id="A0A1F6C7U9"/>
<protein>
    <recommendedName>
        <fullName evidence="6">Aminotransferase DegT</fullName>
    </recommendedName>
</protein>
<dbReference type="Gene3D" id="3.40.640.10">
    <property type="entry name" value="Type I PLP-dependent aspartate aminotransferase-like (Major domain)"/>
    <property type="match status" value="1"/>
</dbReference>
<dbReference type="Pfam" id="PF01041">
    <property type="entry name" value="DegT_DnrJ_EryC1"/>
    <property type="match status" value="1"/>
</dbReference>
<dbReference type="InterPro" id="IPR015421">
    <property type="entry name" value="PyrdxlP-dep_Trfase_major"/>
</dbReference>
<organism evidence="4 5">
    <name type="scientific">Handelsmanbacteria sp. (strain RIFCSPLOWO2_12_FULL_64_10)</name>
    <dbReference type="NCBI Taxonomy" id="1817868"/>
    <lineage>
        <taxon>Bacteria</taxon>
        <taxon>Candidatus Handelsmaniibacteriota</taxon>
    </lineage>
</organism>
<dbReference type="InterPro" id="IPR015422">
    <property type="entry name" value="PyrdxlP-dep_Trfase_small"/>
</dbReference>
<dbReference type="InterPro" id="IPR000653">
    <property type="entry name" value="DegT/StrS_aminotransferase"/>
</dbReference>
<dbReference type="GO" id="GO:0000271">
    <property type="term" value="P:polysaccharide biosynthetic process"/>
    <property type="evidence" value="ECO:0007669"/>
    <property type="project" value="TreeGrafter"/>
</dbReference>
<evidence type="ECO:0000313" key="5">
    <source>
        <dbReference type="Proteomes" id="UP000178606"/>
    </source>
</evidence>
<dbReference type="GO" id="GO:0008483">
    <property type="term" value="F:transaminase activity"/>
    <property type="evidence" value="ECO:0007669"/>
    <property type="project" value="TreeGrafter"/>
</dbReference>
<dbReference type="PIRSF" id="PIRSF000390">
    <property type="entry name" value="PLP_StrS"/>
    <property type="match status" value="1"/>
</dbReference>
<evidence type="ECO:0000256" key="2">
    <source>
        <dbReference type="PIRSR" id="PIRSR000390-2"/>
    </source>
</evidence>
<dbReference type="Gene3D" id="3.90.1150.10">
    <property type="entry name" value="Aspartate Aminotransferase, domain 1"/>
    <property type="match status" value="1"/>
</dbReference>
<dbReference type="PANTHER" id="PTHR30244">
    <property type="entry name" value="TRANSAMINASE"/>
    <property type="match status" value="1"/>
</dbReference>
<keyword evidence="2 3" id="KW-0663">Pyridoxal phosphate</keyword>
<name>A0A1F6C7U9_HANXR</name>
<dbReference type="EMBL" id="MFKF01000382">
    <property type="protein sequence ID" value="OGG45224.1"/>
    <property type="molecule type" value="Genomic_DNA"/>
</dbReference>
<evidence type="ECO:0000256" key="1">
    <source>
        <dbReference type="PIRSR" id="PIRSR000390-1"/>
    </source>
</evidence>
<dbReference type="GO" id="GO:0030170">
    <property type="term" value="F:pyridoxal phosphate binding"/>
    <property type="evidence" value="ECO:0007669"/>
    <property type="project" value="TreeGrafter"/>
</dbReference>
<evidence type="ECO:0000313" key="4">
    <source>
        <dbReference type="EMBL" id="OGG45224.1"/>
    </source>
</evidence>
<evidence type="ECO:0008006" key="6">
    <source>
        <dbReference type="Google" id="ProtNLM"/>
    </source>
</evidence>